<evidence type="ECO:0000256" key="2">
    <source>
        <dbReference type="ARBA" id="ARBA00001911"/>
    </source>
</evidence>
<dbReference type="InterPro" id="IPR005886">
    <property type="entry name" value="UDP_G4E"/>
</dbReference>
<proteinExistence type="inferred from homology"/>
<sequence>MRVLVTGGAGYIGSHTVLRLLRAKHEVLVLDNFSNSSPEALRRVKGLANADFDICEGDARDRGVLNQAFGDFSPEAVIHFAGLKSVGESQEQPLEYHSQNVAGSIELLAAMKRHDCSRLVFSSSATVYGEAQYLPFDEDHPLQPTNPYGRSKFFTEEIIRDWAASWSDVSAVLLRYFNPVGADTSGRIGEDPSGVPNNLLPYIAQVAVGRLAQLTVFGGDYNTRDGTGERDFIHVEDLARAHLAAINYTVKAKGCVAINVGTGAGATVLEMVKGFKKASGREIPYKIAERREGDVARSVAAVSKAERLLRWSAELGLSDMCESTWHWQSSNPNGYADLDQGISG</sequence>
<dbReference type="RefSeq" id="WP_380791737.1">
    <property type="nucleotide sequence ID" value="NZ_JBHTKR010000004.1"/>
</dbReference>
<keyword evidence="13" id="KW-1185">Reference proteome</keyword>
<comment type="pathway">
    <text evidence="3 10">Carbohydrate metabolism; galactose metabolism.</text>
</comment>
<dbReference type="Gene3D" id="3.40.50.720">
    <property type="entry name" value="NAD(P)-binding Rossmann-like Domain"/>
    <property type="match status" value="1"/>
</dbReference>
<keyword evidence="8" id="KW-0299">Galactose metabolism</keyword>
<evidence type="ECO:0000256" key="9">
    <source>
        <dbReference type="ARBA" id="ARBA00023235"/>
    </source>
</evidence>
<keyword evidence="10" id="KW-0119">Carbohydrate metabolism</keyword>
<name>A0ABW3TEW4_9RHOB</name>
<dbReference type="EMBL" id="JBHTKR010000004">
    <property type="protein sequence ID" value="MFD1195247.1"/>
    <property type="molecule type" value="Genomic_DNA"/>
</dbReference>
<evidence type="ECO:0000256" key="1">
    <source>
        <dbReference type="ARBA" id="ARBA00000083"/>
    </source>
</evidence>
<reference evidence="13" key="1">
    <citation type="journal article" date="2019" name="Int. J. Syst. Evol. Microbiol.">
        <title>The Global Catalogue of Microorganisms (GCM) 10K type strain sequencing project: providing services to taxonomists for standard genome sequencing and annotation.</title>
        <authorList>
            <consortium name="The Broad Institute Genomics Platform"/>
            <consortium name="The Broad Institute Genome Sequencing Center for Infectious Disease"/>
            <person name="Wu L."/>
            <person name="Ma J."/>
        </authorList>
    </citation>
    <scope>NUCLEOTIDE SEQUENCE [LARGE SCALE GENOMIC DNA]</scope>
    <source>
        <strain evidence="13">CCUG 55328</strain>
    </source>
</reference>
<evidence type="ECO:0000313" key="12">
    <source>
        <dbReference type="EMBL" id="MFD1195247.1"/>
    </source>
</evidence>
<comment type="subunit">
    <text evidence="10">Homodimer.</text>
</comment>
<evidence type="ECO:0000256" key="3">
    <source>
        <dbReference type="ARBA" id="ARBA00004947"/>
    </source>
</evidence>
<dbReference type="EC" id="5.1.3.2" evidence="5 10"/>
<dbReference type="InterPro" id="IPR036291">
    <property type="entry name" value="NAD(P)-bd_dom_sf"/>
</dbReference>
<accession>A0ABW3TEW4</accession>
<comment type="catalytic activity">
    <reaction evidence="1 10">
        <text>UDP-alpha-D-glucose = UDP-alpha-D-galactose</text>
        <dbReference type="Rhea" id="RHEA:22168"/>
        <dbReference type="ChEBI" id="CHEBI:58885"/>
        <dbReference type="ChEBI" id="CHEBI:66914"/>
        <dbReference type="EC" id="5.1.3.2"/>
    </reaction>
</comment>
<evidence type="ECO:0000259" key="11">
    <source>
        <dbReference type="Pfam" id="PF01370"/>
    </source>
</evidence>
<comment type="similarity">
    <text evidence="4 10">Belongs to the NAD(P)-dependent epimerase/dehydratase family.</text>
</comment>
<dbReference type="NCBIfam" id="NF007956">
    <property type="entry name" value="PRK10675.1"/>
    <property type="match status" value="1"/>
</dbReference>
<feature type="domain" description="NAD-dependent epimerase/dehydratase" evidence="11">
    <location>
        <begin position="3"/>
        <end position="261"/>
    </location>
</feature>
<dbReference type="GO" id="GO:0003978">
    <property type="term" value="F:UDP-glucose 4-epimerase activity"/>
    <property type="evidence" value="ECO:0007669"/>
    <property type="project" value="UniProtKB-EC"/>
</dbReference>
<evidence type="ECO:0000256" key="4">
    <source>
        <dbReference type="ARBA" id="ARBA00007637"/>
    </source>
</evidence>
<comment type="caution">
    <text evidence="12">The sequence shown here is derived from an EMBL/GenBank/DDBJ whole genome shotgun (WGS) entry which is preliminary data.</text>
</comment>
<protein>
    <recommendedName>
        <fullName evidence="6 10">UDP-glucose 4-epimerase</fullName>
        <ecNumber evidence="5 10">5.1.3.2</ecNumber>
    </recommendedName>
</protein>
<dbReference type="InterPro" id="IPR001509">
    <property type="entry name" value="Epimerase_deHydtase"/>
</dbReference>
<evidence type="ECO:0000256" key="10">
    <source>
        <dbReference type="RuleBase" id="RU366046"/>
    </source>
</evidence>
<dbReference type="NCBIfam" id="TIGR01179">
    <property type="entry name" value="galE"/>
    <property type="match status" value="1"/>
</dbReference>
<evidence type="ECO:0000256" key="6">
    <source>
        <dbReference type="ARBA" id="ARBA00018569"/>
    </source>
</evidence>
<dbReference type="Proteomes" id="UP001597151">
    <property type="component" value="Unassembled WGS sequence"/>
</dbReference>
<dbReference type="Pfam" id="PF01370">
    <property type="entry name" value="Epimerase"/>
    <property type="match status" value="1"/>
</dbReference>
<dbReference type="PANTHER" id="PTHR43725">
    <property type="entry name" value="UDP-GLUCOSE 4-EPIMERASE"/>
    <property type="match status" value="1"/>
</dbReference>
<evidence type="ECO:0000256" key="8">
    <source>
        <dbReference type="ARBA" id="ARBA00023144"/>
    </source>
</evidence>
<keyword evidence="9 10" id="KW-0413">Isomerase</keyword>
<evidence type="ECO:0000256" key="5">
    <source>
        <dbReference type="ARBA" id="ARBA00013189"/>
    </source>
</evidence>
<evidence type="ECO:0000256" key="7">
    <source>
        <dbReference type="ARBA" id="ARBA00023027"/>
    </source>
</evidence>
<evidence type="ECO:0000313" key="13">
    <source>
        <dbReference type="Proteomes" id="UP001597151"/>
    </source>
</evidence>
<keyword evidence="7 10" id="KW-0520">NAD</keyword>
<comment type="cofactor">
    <cofactor evidence="2 10">
        <name>NAD(+)</name>
        <dbReference type="ChEBI" id="CHEBI:57540"/>
    </cofactor>
</comment>
<gene>
    <name evidence="12" type="primary">galE</name>
    <name evidence="12" type="ORF">ACFQ3C_11245</name>
</gene>
<dbReference type="Gene3D" id="3.90.25.10">
    <property type="entry name" value="UDP-galactose 4-epimerase, domain 1"/>
    <property type="match status" value="1"/>
</dbReference>
<dbReference type="PANTHER" id="PTHR43725:SF47">
    <property type="entry name" value="UDP-GLUCOSE 4-EPIMERASE"/>
    <property type="match status" value="1"/>
</dbReference>
<dbReference type="CDD" id="cd05247">
    <property type="entry name" value="UDP_G4E_1_SDR_e"/>
    <property type="match status" value="1"/>
</dbReference>
<dbReference type="SUPFAM" id="SSF51735">
    <property type="entry name" value="NAD(P)-binding Rossmann-fold domains"/>
    <property type="match status" value="1"/>
</dbReference>
<organism evidence="12 13">
    <name type="scientific">Seohaeicola saemankumensis</name>
    <dbReference type="NCBI Taxonomy" id="481181"/>
    <lineage>
        <taxon>Bacteria</taxon>
        <taxon>Pseudomonadati</taxon>
        <taxon>Pseudomonadota</taxon>
        <taxon>Alphaproteobacteria</taxon>
        <taxon>Rhodobacterales</taxon>
        <taxon>Roseobacteraceae</taxon>
        <taxon>Seohaeicola</taxon>
    </lineage>
</organism>